<name>A0AAD4PSI9_9EURO</name>
<keyword evidence="4" id="KW-1185">Reference proteome</keyword>
<dbReference type="GO" id="GO:0008270">
    <property type="term" value="F:zinc ion binding"/>
    <property type="evidence" value="ECO:0007669"/>
    <property type="project" value="InterPro"/>
</dbReference>
<reference evidence="3" key="1">
    <citation type="submission" date="2021-12" db="EMBL/GenBank/DDBJ databases">
        <title>Convergent genome expansion in fungi linked to evolution of root-endophyte symbiosis.</title>
        <authorList>
            <consortium name="DOE Joint Genome Institute"/>
            <person name="Ke Y.-H."/>
            <person name="Bonito G."/>
            <person name="Liao H.-L."/>
            <person name="Looney B."/>
            <person name="Rojas-Flechas A."/>
            <person name="Nash J."/>
            <person name="Hameed K."/>
            <person name="Schadt C."/>
            <person name="Martin F."/>
            <person name="Crous P.W."/>
            <person name="Miettinen O."/>
            <person name="Magnuson J.K."/>
            <person name="Labbe J."/>
            <person name="Jacobson D."/>
            <person name="Doktycz M.J."/>
            <person name="Veneault-Fourrey C."/>
            <person name="Kuo A."/>
            <person name="Mondo S."/>
            <person name="Calhoun S."/>
            <person name="Riley R."/>
            <person name="Ohm R."/>
            <person name="LaButti K."/>
            <person name="Andreopoulos B."/>
            <person name="Pangilinan J."/>
            <person name="Nolan M."/>
            <person name="Tritt A."/>
            <person name="Clum A."/>
            <person name="Lipzen A."/>
            <person name="Daum C."/>
            <person name="Barry K."/>
            <person name="Grigoriev I.V."/>
            <person name="Vilgalys R."/>
        </authorList>
    </citation>
    <scope>NUCLEOTIDE SEQUENCE</scope>
    <source>
        <strain evidence="3">PMI_201</strain>
    </source>
</reference>
<sequence>MPAFAKPFSAAITPGHLQRLYKDGVFDVPSTSLQNALLRTFINYVFPCIPVVDLEFLESITKSRKSGEANISLLLYHSIMFSATSYVPMEDLIRAGYSSRKEACEPFFQRAKHLYESGYESDELIIVQALLLLTYMSGQTEDTRDCWNWVGVTVSVALKLGLFQDHPGPEVSCIDQKLLKRVGWACFMQDCLISLTLRCRPRIQKHDFQLECLKEEDFDLDTLITDIKAGSFEFCSAKDFVIQKDLILLCVSTAKLCVCINMVLEIQGKNNNQTNNSALIEVISSPQYQTPSYDHIDQLLTCDKNLTNWMHSLPPACKYRASGKADTEDSSFVVFLQRCLLHMIFYTTVSILHQSRFMASSANRTCDAACQITTIAQVLHESKLHYYLPSPGITAILVAMVIQLLESQPHPSRQPRNSAAKNLHLCIAVMSDLYEVFPDVEVAISAISSIIPKITSAPPRCLEDCDSTLTGLRLRNNGSFHSDSIGYNTPKTNLLPFGLPIEFGDNVMTDSGCNFPEYTTPLNSSLAFGNWEGIDPLFGYPTEASPGEEELYQIYC</sequence>
<feature type="domain" description="Xylanolytic transcriptional activator regulatory" evidence="2">
    <location>
        <begin position="146"/>
        <end position="219"/>
    </location>
</feature>
<dbReference type="PANTHER" id="PTHR47425">
    <property type="entry name" value="FARB-RELATED"/>
    <property type="match status" value="1"/>
</dbReference>
<dbReference type="EMBL" id="JAJTJA010000012">
    <property type="protein sequence ID" value="KAH8691446.1"/>
    <property type="molecule type" value="Genomic_DNA"/>
</dbReference>
<keyword evidence="1" id="KW-0539">Nucleus</keyword>
<evidence type="ECO:0000256" key="1">
    <source>
        <dbReference type="ARBA" id="ARBA00023242"/>
    </source>
</evidence>
<evidence type="ECO:0000259" key="2">
    <source>
        <dbReference type="SMART" id="SM00906"/>
    </source>
</evidence>
<dbReference type="CDD" id="cd12148">
    <property type="entry name" value="fungal_TF_MHR"/>
    <property type="match status" value="1"/>
</dbReference>
<accession>A0AAD4PSI9</accession>
<dbReference type="AlphaFoldDB" id="A0AAD4PSI9"/>
<dbReference type="PANTHER" id="PTHR47425:SF2">
    <property type="entry name" value="FARB-RELATED"/>
    <property type="match status" value="1"/>
</dbReference>
<gene>
    <name evidence="3" type="ORF">BGW36DRAFT_388331</name>
</gene>
<evidence type="ECO:0000313" key="4">
    <source>
        <dbReference type="Proteomes" id="UP001201262"/>
    </source>
</evidence>
<dbReference type="GeneID" id="70247501"/>
<protein>
    <submittedName>
        <fullName evidence="3">Fungal-specific transcription factor domain-containing protein</fullName>
    </submittedName>
</protein>
<dbReference type="Proteomes" id="UP001201262">
    <property type="component" value="Unassembled WGS sequence"/>
</dbReference>
<dbReference type="GO" id="GO:0006351">
    <property type="term" value="P:DNA-templated transcription"/>
    <property type="evidence" value="ECO:0007669"/>
    <property type="project" value="InterPro"/>
</dbReference>
<comment type="caution">
    <text evidence="3">The sequence shown here is derived from an EMBL/GenBank/DDBJ whole genome shotgun (WGS) entry which is preliminary data.</text>
</comment>
<dbReference type="Pfam" id="PF04082">
    <property type="entry name" value="Fungal_trans"/>
    <property type="match status" value="1"/>
</dbReference>
<dbReference type="RefSeq" id="XP_046067538.1">
    <property type="nucleotide sequence ID" value="XM_046217214.1"/>
</dbReference>
<dbReference type="GO" id="GO:0003677">
    <property type="term" value="F:DNA binding"/>
    <property type="evidence" value="ECO:0007669"/>
    <property type="project" value="InterPro"/>
</dbReference>
<evidence type="ECO:0000313" key="3">
    <source>
        <dbReference type="EMBL" id="KAH8691446.1"/>
    </source>
</evidence>
<dbReference type="InterPro" id="IPR052761">
    <property type="entry name" value="Fungal_Detox/Toxin_TFs"/>
</dbReference>
<proteinExistence type="predicted"/>
<dbReference type="InterPro" id="IPR007219">
    <property type="entry name" value="XnlR_reg_dom"/>
</dbReference>
<dbReference type="SMART" id="SM00906">
    <property type="entry name" value="Fungal_trans"/>
    <property type="match status" value="1"/>
</dbReference>
<organism evidence="3 4">
    <name type="scientific">Talaromyces proteolyticus</name>
    <dbReference type="NCBI Taxonomy" id="1131652"/>
    <lineage>
        <taxon>Eukaryota</taxon>
        <taxon>Fungi</taxon>
        <taxon>Dikarya</taxon>
        <taxon>Ascomycota</taxon>
        <taxon>Pezizomycotina</taxon>
        <taxon>Eurotiomycetes</taxon>
        <taxon>Eurotiomycetidae</taxon>
        <taxon>Eurotiales</taxon>
        <taxon>Trichocomaceae</taxon>
        <taxon>Talaromyces</taxon>
        <taxon>Talaromyces sect. Bacilispori</taxon>
    </lineage>
</organism>